<dbReference type="SMART" id="SM00614">
    <property type="entry name" value="ZnF_BED"/>
    <property type="match status" value="1"/>
</dbReference>
<feature type="region of interest" description="Disordered" evidence="5">
    <location>
        <begin position="60"/>
        <end position="85"/>
    </location>
</feature>
<keyword evidence="8" id="KW-1185">Reference proteome</keyword>
<dbReference type="Pfam" id="PF02892">
    <property type="entry name" value="zf-BED"/>
    <property type="match status" value="1"/>
</dbReference>
<evidence type="ECO:0000256" key="4">
    <source>
        <dbReference type="PROSITE-ProRule" id="PRU00027"/>
    </source>
</evidence>
<dbReference type="AlphaFoldDB" id="A0A6G0Y360"/>
<feature type="domain" description="BED-type" evidence="6">
    <location>
        <begin position="6"/>
        <end position="58"/>
    </location>
</feature>
<evidence type="ECO:0000256" key="1">
    <source>
        <dbReference type="ARBA" id="ARBA00022723"/>
    </source>
</evidence>
<dbReference type="InterPro" id="IPR003656">
    <property type="entry name" value="Znf_BED"/>
</dbReference>
<keyword evidence="1" id="KW-0479">Metal-binding</keyword>
<protein>
    <submittedName>
        <fullName evidence="7">BED-type domain-containing protein</fullName>
    </submittedName>
</protein>
<evidence type="ECO:0000256" key="2">
    <source>
        <dbReference type="ARBA" id="ARBA00022771"/>
    </source>
</evidence>
<evidence type="ECO:0000313" key="7">
    <source>
        <dbReference type="EMBL" id="KAF0748242.1"/>
    </source>
</evidence>
<evidence type="ECO:0000313" key="8">
    <source>
        <dbReference type="Proteomes" id="UP000478052"/>
    </source>
</evidence>
<evidence type="ECO:0000256" key="5">
    <source>
        <dbReference type="SAM" id="MobiDB-lite"/>
    </source>
</evidence>
<dbReference type="Proteomes" id="UP000478052">
    <property type="component" value="Unassembled WGS sequence"/>
</dbReference>
<keyword evidence="3" id="KW-0862">Zinc</keyword>
<proteinExistence type="predicted"/>
<dbReference type="OrthoDB" id="7468771at2759"/>
<sequence>MSWIKKNSSIVWKYFEKNINSPNEALCTICNKSYQRATGTSNLLEHLKRKHMTRLERYKIMNRNEELDDTNLPGTSESSQHRQQP</sequence>
<name>A0A6G0Y360_APHCR</name>
<dbReference type="InterPro" id="IPR036236">
    <property type="entry name" value="Znf_C2H2_sf"/>
</dbReference>
<feature type="non-terminal residue" evidence="7">
    <location>
        <position position="85"/>
    </location>
</feature>
<evidence type="ECO:0000256" key="3">
    <source>
        <dbReference type="ARBA" id="ARBA00022833"/>
    </source>
</evidence>
<dbReference type="SUPFAM" id="SSF57667">
    <property type="entry name" value="beta-beta-alpha zinc fingers"/>
    <property type="match status" value="1"/>
</dbReference>
<dbReference type="EMBL" id="VUJU01006554">
    <property type="protein sequence ID" value="KAF0748242.1"/>
    <property type="molecule type" value="Genomic_DNA"/>
</dbReference>
<dbReference type="PROSITE" id="PS50808">
    <property type="entry name" value="ZF_BED"/>
    <property type="match status" value="1"/>
</dbReference>
<comment type="caution">
    <text evidence="7">The sequence shown here is derived from an EMBL/GenBank/DDBJ whole genome shotgun (WGS) entry which is preliminary data.</text>
</comment>
<reference evidence="7 8" key="1">
    <citation type="submission" date="2019-08" db="EMBL/GenBank/DDBJ databases">
        <title>Whole genome of Aphis craccivora.</title>
        <authorList>
            <person name="Voronova N.V."/>
            <person name="Shulinski R.S."/>
            <person name="Bandarenka Y.V."/>
            <person name="Zhorov D.G."/>
            <person name="Warner D."/>
        </authorList>
    </citation>
    <scope>NUCLEOTIDE SEQUENCE [LARGE SCALE GENOMIC DNA]</scope>
    <source>
        <strain evidence="7">180601</strain>
        <tissue evidence="7">Whole Body</tissue>
    </source>
</reference>
<dbReference type="GO" id="GO:0003677">
    <property type="term" value="F:DNA binding"/>
    <property type="evidence" value="ECO:0007669"/>
    <property type="project" value="InterPro"/>
</dbReference>
<feature type="compositionally biased region" description="Polar residues" evidence="5">
    <location>
        <begin position="72"/>
        <end position="85"/>
    </location>
</feature>
<dbReference type="GO" id="GO:0008270">
    <property type="term" value="F:zinc ion binding"/>
    <property type="evidence" value="ECO:0007669"/>
    <property type="project" value="UniProtKB-KW"/>
</dbReference>
<keyword evidence="2 4" id="KW-0863">Zinc-finger</keyword>
<accession>A0A6G0Y360</accession>
<organism evidence="7 8">
    <name type="scientific">Aphis craccivora</name>
    <name type="common">Cowpea aphid</name>
    <dbReference type="NCBI Taxonomy" id="307492"/>
    <lineage>
        <taxon>Eukaryota</taxon>
        <taxon>Metazoa</taxon>
        <taxon>Ecdysozoa</taxon>
        <taxon>Arthropoda</taxon>
        <taxon>Hexapoda</taxon>
        <taxon>Insecta</taxon>
        <taxon>Pterygota</taxon>
        <taxon>Neoptera</taxon>
        <taxon>Paraneoptera</taxon>
        <taxon>Hemiptera</taxon>
        <taxon>Sternorrhyncha</taxon>
        <taxon>Aphidomorpha</taxon>
        <taxon>Aphidoidea</taxon>
        <taxon>Aphididae</taxon>
        <taxon>Aphidini</taxon>
        <taxon>Aphis</taxon>
        <taxon>Aphis</taxon>
    </lineage>
</organism>
<evidence type="ECO:0000259" key="6">
    <source>
        <dbReference type="PROSITE" id="PS50808"/>
    </source>
</evidence>
<gene>
    <name evidence="7" type="ORF">FWK35_00017191</name>
</gene>